<organism evidence="1 2">
    <name type="scientific">Candidatus Magnetoglobus multicellularis str. Araruama</name>
    <dbReference type="NCBI Taxonomy" id="890399"/>
    <lineage>
        <taxon>Bacteria</taxon>
        <taxon>Pseudomonadati</taxon>
        <taxon>Thermodesulfobacteriota</taxon>
        <taxon>Desulfobacteria</taxon>
        <taxon>Desulfobacterales</taxon>
        <taxon>Desulfobacteraceae</taxon>
        <taxon>Candidatus Magnetoglobus</taxon>
    </lineage>
</organism>
<dbReference type="Proteomes" id="UP000189670">
    <property type="component" value="Unassembled WGS sequence"/>
</dbReference>
<accession>A0A1V1NSP4</accession>
<dbReference type="EMBL" id="ATBP01002645">
    <property type="protein sequence ID" value="ETR65622.1"/>
    <property type="molecule type" value="Genomic_DNA"/>
</dbReference>
<protein>
    <submittedName>
        <fullName evidence="1">Uncharacterized protein</fullName>
    </submittedName>
</protein>
<evidence type="ECO:0000313" key="2">
    <source>
        <dbReference type="Proteomes" id="UP000189670"/>
    </source>
</evidence>
<sequence>MRHESDGNTCSSQILVGTSVIENIQTEDKTDEYSCRMFIKIPEINDLNSVYLQKNDKRIYHWIIGINPHDSSTSLGKNTVNIQWDPRQFTSSGHYYMLNGYEMTAEIIISDMRQSTHLSVMGADATQYFSIIWALDYAVSQIHLKTGWNLTSLPFQSAVGFPLVDFFS</sequence>
<evidence type="ECO:0000313" key="1">
    <source>
        <dbReference type="EMBL" id="ETR65622.1"/>
    </source>
</evidence>
<proteinExistence type="predicted"/>
<dbReference type="AlphaFoldDB" id="A0A1V1NSP4"/>
<comment type="caution">
    <text evidence="1">The sequence shown here is derived from an EMBL/GenBank/DDBJ whole genome shotgun (WGS) entry which is preliminary data.</text>
</comment>
<reference evidence="2" key="1">
    <citation type="submission" date="2012-11" db="EMBL/GenBank/DDBJ databases">
        <authorList>
            <person name="Lucero-Rivera Y.E."/>
            <person name="Tovar-Ramirez D."/>
        </authorList>
    </citation>
    <scope>NUCLEOTIDE SEQUENCE [LARGE SCALE GENOMIC DNA]</scope>
    <source>
        <strain evidence="2">Araruama</strain>
    </source>
</reference>
<name>A0A1V1NSP4_9BACT</name>
<gene>
    <name evidence="1" type="ORF">OMM_05974</name>
</gene>